<dbReference type="eggNOG" id="ENOG5032TX7">
    <property type="taxonomic scope" value="Bacteria"/>
</dbReference>
<protein>
    <submittedName>
        <fullName evidence="2">Conserved hypothetical membrane protein</fullName>
    </submittedName>
</protein>
<dbReference type="PANTHER" id="PTHR41309:SF2">
    <property type="entry name" value="MEMBRANE PROTEIN"/>
    <property type="match status" value="1"/>
</dbReference>
<feature type="transmembrane region" description="Helical" evidence="1">
    <location>
        <begin position="87"/>
        <end position="113"/>
    </location>
</feature>
<reference evidence="3" key="1">
    <citation type="submission" date="2007-10" db="EMBL/GenBank/DDBJ databases">
        <title>Complete genome of Alkaliphilus oremlandii OhILAs.</title>
        <authorList>
            <person name="Copeland A."/>
            <person name="Lucas S."/>
            <person name="Lapidus A."/>
            <person name="Barry K."/>
            <person name="Detter J.C."/>
            <person name="Glavina del Rio T."/>
            <person name="Hammon N."/>
            <person name="Israni S."/>
            <person name="Dalin E."/>
            <person name="Tice H."/>
            <person name="Pitluck S."/>
            <person name="Chain P."/>
            <person name="Malfatti S."/>
            <person name="Shin M."/>
            <person name="Vergez L."/>
            <person name="Schmutz J."/>
            <person name="Larimer F."/>
            <person name="Land M."/>
            <person name="Hauser L."/>
            <person name="Kyrpides N."/>
            <person name="Mikhailova N."/>
            <person name="Stolz J.F."/>
            <person name="Dawson A."/>
            <person name="Fisher E."/>
            <person name="Crable B."/>
            <person name="Perera E."/>
            <person name="Lisak J."/>
            <person name="Ranganathan M."/>
            <person name="Basu P."/>
            <person name="Richardson P."/>
        </authorList>
    </citation>
    <scope>NUCLEOTIDE SEQUENCE [LARGE SCALE GENOMIC DNA]</scope>
    <source>
        <strain evidence="3">OhILAs</strain>
    </source>
</reference>
<dbReference type="Proteomes" id="UP000000269">
    <property type="component" value="Chromosome"/>
</dbReference>
<gene>
    <name evidence="2" type="ordered locus">Clos_0709</name>
</gene>
<organism evidence="2 3">
    <name type="scientific">Alkaliphilus oremlandii (strain OhILAs)</name>
    <name type="common">Clostridium oremlandii (strain OhILAs)</name>
    <dbReference type="NCBI Taxonomy" id="350688"/>
    <lineage>
        <taxon>Bacteria</taxon>
        <taxon>Bacillati</taxon>
        <taxon>Bacillota</taxon>
        <taxon>Clostridia</taxon>
        <taxon>Peptostreptococcales</taxon>
        <taxon>Natronincolaceae</taxon>
        <taxon>Alkaliphilus</taxon>
    </lineage>
</organism>
<keyword evidence="3" id="KW-1185">Reference proteome</keyword>
<dbReference type="HOGENOM" id="CLU_102880_1_0_9"/>
<dbReference type="EMBL" id="CP000853">
    <property type="protein sequence ID" value="ABW18268.1"/>
    <property type="molecule type" value="Genomic_DNA"/>
</dbReference>
<keyword evidence="1" id="KW-0812">Transmembrane</keyword>
<feature type="transmembrane region" description="Helical" evidence="1">
    <location>
        <begin position="125"/>
        <end position="145"/>
    </location>
</feature>
<keyword evidence="1" id="KW-1133">Transmembrane helix</keyword>
<evidence type="ECO:0000313" key="3">
    <source>
        <dbReference type="Proteomes" id="UP000000269"/>
    </source>
</evidence>
<dbReference type="KEGG" id="aoe:Clos_0709"/>
<keyword evidence="1" id="KW-0472">Membrane</keyword>
<evidence type="ECO:0000313" key="2">
    <source>
        <dbReference type="EMBL" id="ABW18268.1"/>
    </source>
</evidence>
<name>A8MMA1_ALKOO</name>
<dbReference type="PANTHER" id="PTHR41309">
    <property type="entry name" value="MEMBRANE PROTEIN-RELATED"/>
    <property type="match status" value="1"/>
</dbReference>
<dbReference type="STRING" id="350688.Clos_0709"/>
<evidence type="ECO:0000256" key="1">
    <source>
        <dbReference type="SAM" id="Phobius"/>
    </source>
</evidence>
<accession>A8MMA1</accession>
<feature type="transmembrane region" description="Helical" evidence="1">
    <location>
        <begin position="56"/>
        <end position="81"/>
    </location>
</feature>
<dbReference type="Pfam" id="PF13346">
    <property type="entry name" value="ABC2_membrane_5"/>
    <property type="match status" value="1"/>
</dbReference>
<sequence length="203" mass="22249">MLLVFSVSSNESSKSAYILAGVSVVYMFIQYSCAIEDKNNSEKVFNSLPISREAIVLSKYAAVMVFAILDIVLLSAISYIVARTGFMGIQAIGIIDVITILFTISILTGAYLPIYFKFGYIKAKILNIVLFLGFFSASMLVGQLLKHFKGSKILYSTSEGALGHWLTILGDQGVLMALLCIGLLVMAISSFISVAFYRNREFS</sequence>
<dbReference type="AlphaFoldDB" id="A8MMA1"/>
<dbReference type="InterPro" id="IPR025699">
    <property type="entry name" value="ABC2_memb-like"/>
</dbReference>
<proteinExistence type="predicted"/>
<feature type="transmembrane region" description="Helical" evidence="1">
    <location>
        <begin position="15"/>
        <end position="35"/>
    </location>
</feature>
<feature type="transmembrane region" description="Helical" evidence="1">
    <location>
        <begin position="174"/>
        <end position="197"/>
    </location>
</feature>